<dbReference type="Pfam" id="PF21537">
    <property type="entry name" value="DUF1980_C"/>
    <property type="match status" value="1"/>
</dbReference>
<keyword evidence="1" id="KW-0472">Membrane</keyword>
<sequence length="238" mass="25115">MAMGVVGVMARRIVGSFCVLVGVALGYASISGSYRAWVSQSPVLIALSSVGLVMVGLTTACQREHCGCGNHDHRWSPWVLGFLAVIIVGASPAALQPAQVETANRVVFATNNGGTMPPLPAGETPELGIPDIIGRLMAPADDQLRGKKVQVTGQLSVEHGVSLLSRVVIICCAADARAYRIELSDPRHKLRNIPAGTWVHATVTLLPGTGTEQRNWVPIVVVEAAEPTVDPGYGALRR</sequence>
<keyword evidence="1" id="KW-1133">Transmembrane helix</keyword>
<feature type="domain" description="DUF1980" evidence="2">
    <location>
        <begin position="141"/>
        <end position="228"/>
    </location>
</feature>
<accession>C0E0Q2</accession>
<dbReference type="InterPro" id="IPR048447">
    <property type="entry name" value="DUF1980_C"/>
</dbReference>
<dbReference type="HOGENOM" id="CLU_1164331_0_0_11"/>
<gene>
    <name evidence="3" type="ORF">CORMATOL_00552</name>
</gene>
<reference evidence="3 4" key="1">
    <citation type="submission" date="2009-01" db="EMBL/GenBank/DDBJ databases">
        <authorList>
            <person name="Fulton L."/>
            <person name="Clifton S."/>
            <person name="Chinwalla A.T."/>
            <person name="Mitreva M."/>
            <person name="Sodergren E."/>
            <person name="Weinstock G."/>
            <person name="Clifton S."/>
            <person name="Dooling D.J."/>
            <person name="Fulton B."/>
            <person name="Minx P."/>
            <person name="Pepin K.H."/>
            <person name="Johnson M."/>
            <person name="Bhonagiri V."/>
            <person name="Nash W.E."/>
            <person name="Mardis E.R."/>
            <person name="Wilson R.K."/>
        </authorList>
    </citation>
    <scope>NUCLEOTIDE SEQUENCE [LARGE SCALE GENOMIC DNA]</scope>
    <source>
        <strain evidence="3 4">ATCC 33806</strain>
    </source>
</reference>
<evidence type="ECO:0000259" key="2">
    <source>
        <dbReference type="Pfam" id="PF21537"/>
    </source>
</evidence>
<feature type="transmembrane region" description="Helical" evidence="1">
    <location>
        <begin position="12"/>
        <end position="30"/>
    </location>
</feature>
<dbReference type="Proteomes" id="UP000006247">
    <property type="component" value="Unassembled WGS sequence"/>
</dbReference>
<dbReference type="EMBL" id="ACEB01000005">
    <property type="protein sequence ID" value="EEG27884.1"/>
    <property type="molecule type" value="Genomic_DNA"/>
</dbReference>
<dbReference type="AlphaFoldDB" id="C0E0Q2"/>
<evidence type="ECO:0000313" key="3">
    <source>
        <dbReference type="EMBL" id="EEG27884.1"/>
    </source>
</evidence>
<evidence type="ECO:0000313" key="4">
    <source>
        <dbReference type="Proteomes" id="UP000006247"/>
    </source>
</evidence>
<organism evidence="3 4">
    <name type="scientific">Corynebacterium matruchotii ATCC 33806</name>
    <dbReference type="NCBI Taxonomy" id="566549"/>
    <lineage>
        <taxon>Bacteria</taxon>
        <taxon>Bacillati</taxon>
        <taxon>Actinomycetota</taxon>
        <taxon>Actinomycetes</taxon>
        <taxon>Mycobacteriales</taxon>
        <taxon>Corynebacteriaceae</taxon>
        <taxon>Corynebacterium</taxon>
    </lineage>
</organism>
<evidence type="ECO:0000256" key="1">
    <source>
        <dbReference type="SAM" id="Phobius"/>
    </source>
</evidence>
<comment type="caution">
    <text evidence="3">The sequence shown here is derived from an EMBL/GenBank/DDBJ whole genome shotgun (WGS) entry which is preliminary data.</text>
</comment>
<keyword evidence="1" id="KW-0812">Transmembrane</keyword>
<protein>
    <submittedName>
        <fullName evidence="3">Putative TIGR03943 family protein</fullName>
    </submittedName>
</protein>
<proteinExistence type="predicted"/>
<dbReference type="RefSeq" id="WP_005519874.1">
    <property type="nucleotide sequence ID" value="NZ_EQ973328.1"/>
</dbReference>
<feature type="transmembrane region" description="Helical" evidence="1">
    <location>
        <begin position="36"/>
        <end position="57"/>
    </location>
</feature>
<feature type="transmembrane region" description="Helical" evidence="1">
    <location>
        <begin position="78"/>
        <end position="95"/>
    </location>
</feature>
<name>C0E0Q2_9CORY</name>